<dbReference type="Proteomes" id="UP000186373">
    <property type="component" value="Unassembled WGS sequence"/>
</dbReference>
<dbReference type="InterPro" id="IPR011990">
    <property type="entry name" value="TPR-like_helical_dom_sf"/>
</dbReference>
<sequence>MYLSLTQNVLIVIKLKNNISKFALIFCLFFWGFTSSQSHYYDLDCDNLQDTVMLEKEFLNVHFGNKTSGRFELPEITALTNVKIGYSNPYEITIYYSGDRGLYGTISIFYKKNWFIKNVNFYNPCQECENQSIKILTKNINLPIKDIDPETLEVDSKGFKSLTFFDSQSIVKTYKDLKKLYTDLSNYPILSNSFNESMLFDFKNKFVLSKANLDDYNNVAYILSRNGNQKVAIELLQQIIKKYPSRAVAYLNLADSYWSIGENVKAKTNYSEYLSLMKSQKKDLNKIPQYAKDRIK</sequence>
<dbReference type="EMBL" id="FTNY01000001">
    <property type="protein sequence ID" value="SIS30464.1"/>
    <property type="molecule type" value="Genomic_DNA"/>
</dbReference>
<reference evidence="2" key="1">
    <citation type="submission" date="2017-01" db="EMBL/GenBank/DDBJ databases">
        <authorList>
            <person name="Varghese N."/>
            <person name="Submissions S."/>
        </authorList>
    </citation>
    <scope>NUCLEOTIDE SEQUENCE [LARGE SCALE GENOMIC DNA]</scope>
    <source>
        <strain evidence="2">DSM 17126</strain>
    </source>
</reference>
<dbReference type="AlphaFoldDB" id="A0A1N7I059"/>
<organism evidence="1 2">
    <name type="scientific">Chryseobacterium shigense</name>
    <dbReference type="NCBI Taxonomy" id="297244"/>
    <lineage>
        <taxon>Bacteria</taxon>
        <taxon>Pseudomonadati</taxon>
        <taxon>Bacteroidota</taxon>
        <taxon>Flavobacteriia</taxon>
        <taxon>Flavobacteriales</taxon>
        <taxon>Weeksellaceae</taxon>
        <taxon>Chryseobacterium group</taxon>
        <taxon>Chryseobacterium</taxon>
    </lineage>
</organism>
<evidence type="ECO:0000313" key="1">
    <source>
        <dbReference type="EMBL" id="SIS30464.1"/>
    </source>
</evidence>
<dbReference type="Gene3D" id="1.25.40.10">
    <property type="entry name" value="Tetratricopeptide repeat domain"/>
    <property type="match status" value="1"/>
</dbReference>
<evidence type="ECO:0000313" key="2">
    <source>
        <dbReference type="Proteomes" id="UP000186373"/>
    </source>
</evidence>
<name>A0A1N7I059_9FLAO</name>
<protein>
    <submittedName>
        <fullName evidence="1">Uncharacterized protein</fullName>
    </submittedName>
</protein>
<dbReference type="SUPFAM" id="SSF48452">
    <property type="entry name" value="TPR-like"/>
    <property type="match status" value="1"/>
</dbReference>
<dbReference type="Pfam" id="PF13174">
    <property type="entry name" value="TPR_6"/>
    <property type="match status" value="1"/>
</dbReference>
<gene>
    <name evidence="1" type="ORF">SAMN05421639_101920</name>
</gene>
<dbReference type="InterPro" id="IPR019734">
    <property type="entry name" value="TPR_rpt"/>
</dbReference>
<keyword evidence="2" id="KW-1185">Reference proteome</keyword>
<accession>A0A1N7I059</accession>
<proteinExistence type="predicted"/>